<dbReference type="EMBL" id="JAWQEG010004311">
    <property type="protein sequence ID" value="KAK3862148.1"/>
    <property type="molecule type" value="Genomic_DNA"/>
</dbReference>
<dbReference type="Proteomes" id="UP001286313">
    <property type="component" value="Unassembled WGS sequence"/>
</dbReference>
<sequence length="428" mass="47146">MLEVDMEALETDGYTHVLVNIPPTDDMVEVWIDIHSEGGRSRTINLPAFIRSFTPMLVEDSTPLHAATYNVTLRGLTELWQSYQVTVKPRNNGHTGITYMVELDIPPYTSNTTPTIKFILNPQCTYTIIIQSSLVGVFRRVVLLYGTQVPTYITVHLLLTLAKQLKTMGESGECPSFFTSIVTLTPLAVVPFVKITNLILRNVDIMDDFTLLGTIGEELPLLPIILFLGTLPFTLLLGATIWVVIVLSGHTLHTILIRILGRNLVGIGNTGITSEITLATLHTLPALVSVTLLSVCYVTCGSLTLTLAVIYYFVKITLATLHTLPALVSVTLLSVCYVTCGSLTLTLAVIYYFVKISRLYENYLEKNVTWINNNNNTTTTTGNTDNRGGNNDNRSGNSDNSGETEELATLATLTTEDLATPLTTRRIW</sequence>
<evidence type="ECO:0000256" key="1">
    <source>
        <dbReference type="SAM" id="MobiDB-lite"/>
    </source>
</evidence>
<name>A0AAE1K3T7_PETCI</name>
<comment type="caution">
    <text evidence="3">The sequence shown here is derived from an EMBL/GenBank/DDBJ whole genome shotgun (WGS) entry which is preliminary data.</text>
</comment>
<proteinExistence type="predicted"/>
<keyword evidence="2" id="KW-0812">Transmembrane</keyword>
<feature type="transmembrane region" description="Helical" evidence="2">
    <location>
        <begin position="220"/>
        <end position="247"/>
    </location>
</feature>
<dbReference type="PANTHER" id="PTHR15495:SF7">
    <property type="entry name" value="GPI INOSITOL-DEACYLASE"/>
    <property type="match status" value="1"/>
</dbReference>
<feature type="region of interest" description="Disordered" evidence="1">
    <location>
        <begin position="374"/>
        <end position="405"/>
    </location>
</feature>
<keyword evidence="4" id="KW-1185">Reference proteome</keyword>
<evidence type="ECO:0000313" key="4">
    <source>
        <dbReference type="Proteomes" id="UP001286313"/>
    </source>
</evidence>
<dbReference type="GO" id="GO:0050185">
    <property type="term" value="F:phosphatidylinositol deacylase activity"/>
    <property type="evidence" value="ECO:0007669"/>
    <property type="project" value="TreeGrafter"/>
</dbReference>
<feature type="transmembrane region" description="Helical" evidence="2">
    <location>
        <begin position="326"/>
        <end position="354"/>
    </location>
</feature>
<feature type="transmembrane region" description="Helical" evidence="2">
    <location>
        <begin position="259"/>
        <end position="281"/>
    </location>
</feature>
<dbReference type="GO" id="GO:0005783">
    <property type="term" value="C:endoplasmic reticulum"/>
    <property type="evidence" value="ECO:0007669"/>
    <property type="project" value="TreeGrafter"/>
</dbReference>
<keyword evidence="2" id="KW-1133">Transmembrane helix</keyword>
<dbReference type="AlphaFoldDB" id="A0AAE1K3T7"/>
<dbReference type="GO" id="GO:0016020">
    <property type="term" value="C:membrane"/>
    <property type="evidence" value="ECO:0007669"/>
    <property type="project" value="GOC"/>
</dbReference>
<keyword evidence="2" id="KW-0472">Membrane</keyword>
<gene>
    <name evidence="3" type="ORF">Pcinc_031962</name>
</gene>
<dbReference type="PANTHER" id="PTHR15495">
    <property type="entry name" value="NEGATIVE REGULATOR OF VESICLE FORMATION-RELATED"/>
    <property type="match status" value="1"/>
</dbReference>
<evidence type="ECO:0000256" key="2">
    <source>
        <dbReference type="SAM" id="Phobius"/>
    </source>
</evidence>
<accession>A0AAE1K3T7</accession>
<dbReference type="GO" id="GO:0006888">
    <property type="term" value="P:endoplasmic reticulum to Golgi vesicle-mediated transport"/>
    <property type="evidence" value="ECO:0007669"/>
    <property type="project" value="TreeGrafter"/>
</dbReference>
<dbReference type="GO" id="GO:0006505">
    <property type="term" value="P:GPI anchor metabolic process"/>
    <property type="evidence" value="ECO:0007669"/>
    <property type="project" value="TreeGrafter"/>
</dbReference>
<organism evidence="3 4">
    <name type="scientific">Petrolisthes cinctipes</name>
    <name type="common">Flat porcelain crab</name>
    <dbReference type="NCBI Taxonomy" id="88211"/>
    <lineage>
        <taxon>Eukaryota</taxon>
        <taxon>Metazoa</taxon>
        <taxon>Ecdysozoa</taxon>
        <taxon>Arthropoda</taxon>
        <taxon>Crustacea</taxon>
        <taxon>Multicrustacea</taxon>
        <taxon>Malacostraca</taxon>
        <taxon>Eumalacostraca</taxon>
        <taxon>Eucarida</taxon>
        <taxon>Decapoda</taxon>
        <taxon>Pleocyemata</taxon>
        <taxon>Anomura</taxon>
        <taxon>Galatheoidea</taxon>
        <taxon>Porcellanidae</taxon>
        <taxon>Petrolisthes</taxon>
    </lineage>
</organism>
<evidence type="ECO:0000313" key="3">
    <source>
        <dbReference type="EMBL" id="KAK3862148.1"/>
    </source>
</evidence>
<protein>
    <submittedName>
        <fullName evidence="3">Uncharacterized protein</fullName>
    </submittedName>
</protein>
<reference evidence="3" key="1">
    <citation type="submission" date="2023-10" db="EMBL/GenBank/DDBJ databases">
        <title>Genome assemblies of two species of porcelain crab, Petrolisthes cinctipes and Petrolisthes manimaculis (Anomura: Porcellanidae).</title>
        <authorList>
            <person name="Angst P."/>
        </authorList>
    </citation>
    <scope>NUCLEOTIDE SEQUENCE</scope>
    <source>
        <strain evidence="3">PB745_01</strain>
        <tissue evidence="3">Gill</tissue>
    </source>
</reference>
<dbReference type="Pfam" id="PF24660">
    <property type="entry name" value="PGAP1_3rd"/>
    <property type="match status" value="1"/>
</dbReference>
<feature type="transmembrane region" description="Helical" evidence="2">
    <location>
        <begin position="287"/>
        <end position="314"/>
    </location>
</feature>
<dbReference type="InterPro" id="IPR039529">
    <property type="entry name" value="PGAP1/BST1"/>
</dbReference>